<dbReference type="PROSITE" id="PS50158">
    <property type="entry name" value="ZF_CCHC"/>
    <property type="match status" value="1"/>
</dbReference>
<dbReference type="SMART" id="SM00343">
    <property type="entry name" value="ZnF_C2HC"/>
    <property type="match status" value="2"/>
</dbReference>
<dbReference type="InterPro" id="IPR036875">
    <property type="entry name" value="Znf_CCHC_sf"/>
</dbReference>
<reference evidence="5" key="1">
    <citation type="journal article" date="2018" name="Nat. Microbiol.">
        <title>Leveraging single-cell genomics to expand the fungal tree of life.</title>
        <authorList>
            <person name="Ahrendt S.R."/>
            <person name="Quandt C.A."/>
            <person name="Ciobanu D."/>
            <person name="Clum A."/>
            <person name="Salamov A."/>
            <person name="Andreopoulos B."/>
            <person name="Cheng J.F."/>
            <person name="Woyke T."/>
            <person name="Pelin A."/>
            <person name="Henrissat B."/>
            <person name="Reynolds N.K."/>
            <person name="Benny G.L."/>
            <person name="Smith M.E."/>
            <person name="James T.Y."/>
            <person name="Grigoriev I.V."/>
        </authorList>
    </citation>
    <scope>NUCLEOTIDE SEQUENCE [LARGE SCALE GENOMIC DNA]</scope>
</reference>
<feature type="domain" description="CCHC-type" evidence="3">
    <location>
        <begin position="259"/>
        <end position="273"/>
    </location>
</feature>
<dbReference type="GO" id="GO:0003676">
    <property type="term" value="F:nucleic acid binding"/>
    <property type="evidence" value="ECO:0007669"/>
    <property type="project" value="InterPro"/>
</dbReference>
<keyword evidence="1" id="KW-0863">Zinc-finger</keyword>
<accession>A0A4P9Y237</accession>
<protein>
    <recommendedName>
        <fullName evidence="3">CCHC-type domain-containing protein</fullName>
    </recommendedName>
</protein>
<dbReference type="Proteomes" id="UP000267251">
    <property type="component" value="Unassembled WGS sequence"/>
</dbReference>
<evidence type="ECO:0000313" key="4">
    <source>
        <dbReference type="EMBL" id="RKP11900.1"/>
    </source>
</evidence>
<sequence length="343" mass="39100">MWLEEFTKASRLNHWNQNWNRHAEVIQAFLAGEPLLWFDSTTFAGWDVVPNAAPVANAHYFVPDFRARYITAEYVYQWVDKLDARQQHPNESAIQYIEDMQQLYKMADPARLTPELLRVRKIINGLQPSIRLLVSVASPQSMIALVTCVQNCENQQQLLKKDAVLASSMLSTATKVPSVENSARSQDSEDLRQMISETKDMMKELTQSISVLSMNHQAYQRNPYPVSHSYSNHQAPRMNYPLKNPSFGPSHPRQDTRTCFKCHQPGHLAWNCPYRCPICHEVGHEVSHCPRSQHPAPPPMPDPTFQRNPIPEHSANPATFQEPSATRPATGSNIEPLNGDRRL</sequence>
<dbReference type="Gene3D" id="4.10.60.10">
    <property type="entry name" value="Zinc finger, CCHC-type"/>
    <property type="match status" value="1"/>
</dbReference>
<proteinExistence type="predicted"/>
<name>A0A4P9Y237_9FUNG</name>
<keyword evidence="1" id="KW-0862">Zinc</keyword>
<dbReference type="EMBL" id="KZ988589">
    <property type="protein sequence ID" value="RKP11900.1"/>
    <property type="molecule type" value="Genomic_DNA"/>
</dbReference>
<dbReference type="AlphaFoldDB" id="A0A4P9Y237"/>
<dbReference type="OrthoDB" id="3863715at2759"/>
<feature type="region of interest" description="Disordered" evidence="2">
    <location>
        <begin position="287"/>
        <end position="343"/>
    </location>
</feature>
<evidence type="ECO:0000256" key="1">
    <source>
        <dbReference type="PROSITE-ProRule" id="PRU00047"/>
    </source>
</evidence>
<evidence type="ECO:0000313" key="5">
    <source>
        <dbReference type="Proteomes" id="UP000267251"/>
    </source>
</evidence>
<keyword evidence="1" id="KW-0479">Metal-binding</keyword>
<dbReference type="SUPFAM" id="SSF57756">
    <property type="entry name" value="Retrovirus zinc finger-like domains"/>
    <property type="match status" value="1"/>
</dbReference>
<dbReference type="InterPro" id="IPR001878">
    <property type="entry name" value="Znf_CCHC"/>
</dbReference>
<dbReference type="GO" id="GO:0008270">
    <property type="term" value="F:zinc ion binding"/>
    <property type="evidence" value="ECO:0007669"/>
    <property type="project" value="UniProtKB-KW"/>
</dbReference>
<feature type="compositionally biased region" description="Polar residues" evidence="2">
    <location>
        <begin position="316"/>
        <end position="335"/>
    </location>
</feature>
<organism evidence="4 5">
    <name type="scientific">Piptocephalis cylindrospora</name>
    <dbReference type="NCBI Taxonomy" id="1907219"/>
    <lineage>
        <taxon>Eukaryota</taxon>
        <taxon>Fungi</taxon>
        <taxon>Fungi incertae sedis</taxon>
        <taxon>Zoopagomycota</taxon>
        <taxon>Zoopagomycotina</taxon>
        <taxon>Zoopagomycetes</taxon>
        <taxon>Zoopagales</taxon>
        <taxon>Piptocephalidaceae</taxon>
        <taxon>Piptocephalis</taxon>
    </lineage>
</organism>
<gene>
    <name evidence="4" type="ORF">BJ684DRAFT_21526</name>
</gene>
<evidence type="ECO:0000256" key="2">
    <source>
        <dbReference type="SAM" id="MobiDB-lite"/>
    </source>
</evidence>
<evidence type="ECO:0000259" key="3">
    <source>
        <dbReference type="PROSITE" id="PS50158"/>
    </source>
</evidence>
<keyword evidence="5" id="KW-1185">Reference proteome</keyword>